<comment type="caution">
    <text evidence="4">The sequence shown here is derived from an EMBL/GenBank/DDBJ whole genome shotgun (WGS) entry which is preliminary data.</text>
</comment>
<dbReference type="GO" id="GO:0006914">
    <property type="term" value="P:autophagy"/>
    <property type="evidence" value="ECO:0007669"/>
    <property type="project" value="UniProtKB-KW"/>
</dbReference>
<evidence type="ECO:0000256" key="1">
    <source>
        <dbReference type="ARBA" id="ARBA00022786"/>
    </source>
</evidence>
<evidence type="ECO:0000256" key="3">
    <source>
        <dbReference type="SAM" id="MobiDB-lite"/>
    </source>
</evidence>
<reference evidence="5" key="1">
    <citation type="journal article" date="2023" name="Commun. Biol.">
        <title>Genome analysis of Parmales, the sister group of diatoms, reveals the evolutionary specialization of diatoms from phago-mixotrophs to photoautotrophs.</title>
        <authorList>
            <person name="Ban H."/>
            <person name="Sato S."/>
            <person name="Yoshikawa S."/>
            <person name="Yamada K."/>
            <person name="Nakamura Y."/>
            <person name="Ichinomiya M."/>
            <person name="Sato N."/>
            <person name="Blanc-Mathieu R."/>
            <person name="Endo H."/>
            <person name="Kuwata A."/>
            <person name="Ogata H."/>
        </authorList>
    </citation>
    <scope>NUCLEOTIDE SEQUENCE [LARGE SCALE GENOMIC DNA]</scope>
    <source>
        <strain evidence="5">NIES 3700</strain>
    </source>
</reference>
<evidence type="ECO:0000256" key="2">
    <source>
        <dbReference type="ARBA" id="ARBA00023006"/>
    </source>
</evidence>
<dbReference type="EMBL" id="BRXW01000507">
    <property type="protein sequence ID" value="GMH61435.1"/>
    <property type="molecule type" value="Genomic_DNA"/>
</dbReference>
<sequence>MDAFAISAQKIALTLPHRFTLIKSSPTSSPYLQLPPFALPPPSPSDNDPLLSLSSQNLLPDPSLLPPTPSTSTPDPSPTCHISITFSETWSAPVLYFHLLDPSPTQSQTPTHINNRSVALQLLNLSPDDPRTYEIASMEYHPHTQVPSFFLHPCKTNETVAALTSQSQQNPPTPLLSFLNLNLKLFPNQNLTLNEIQALMNAMNK</sequence>
<keyword evidence="2" id="KW-0072">Autophagy</keyword>
<dbReference type="GO" id="GO:0019787">
    <property type="term" value="F:ubiquitin-like protein transferase activity"/>
    <property type="evidence" value="ECO:0007669"/>
    <property type="project" value="InterPro"/>
</dbReference>
<keyword evidence="5" id="KW-1185">Reference proteome</keyword>
<proteinExistence type="predicted"/>
<feature type="region of interest" description="Disordered" evidence="3">
    <location>
        <begin position="33"/>
        <end position="78"/>
    </location>
</feature>
<dbReference type="OrthoDB" id="4089664at2759"/>
<dbReference type="Pfam" id="PF03987">
    <property type="entry name" value="Autophagy_act_C"/>
    <property type="match status" value="1"/>
</dbReference>
<dbReference type="Gene3D" id="3.30.1460.50">
    <property type="match status" value="1"/>
</dbReference>
<gene>
    <name evidence="4" type="ORF">TrLO_g8745</name>
</gene>
<keyword evidence="1" id="KW-0833">Ubl conjugation pathway</keyword>
<dbReference type="InterPro" id="IPR007135">
    <property type="entry name" value="Atg3/Atg10"/>
</dbReference>
<evidence type="ECO:0000313" key="4">
    <source>
        <dbReference type="EMBL" id="GMH61435.1"/>
    </source>
</evidence>
<protein>
    <submittedName>
        <fullName evidence="4">Uncharacterized protein</fullName>
    </submittedName>
</protein>
<feature type="compositionally biased region" description="Low complexity" evidence="3">
    <location>
        <begin position="45"/>
        <end position="62"/>
    </location>
</feature>
<dbReference type="AlphaFoldDB" id="A0A9W7A4Y5"/>
<evidence type="ECO:0000313" key="5">
    <source>
        <dbReference type="Proteomes" id="UP001165122"/>
    </source>
</evidence>
<accession>A0A9W7A4Y5</accession>
<name>A0A9W7A4Y5_9STRA</name>
<dbReference type="Proteomes" id="UP001165122">
    <property type="component" value="Unassembled WGS sequence"/>
</dbReference>
<organism evidence="4 5">
    <name type="scientific">Triparma laevis f. longispina</name>
    <dbReference type="NCBI Taxonomy" id="1714387"/>
    <lineage>
        <taxon>Eukaryota</taxon>
        <taxon>Sar</taxon>
        <taxon>Stramenopiles</taxon>
        <taxon>Ochrophyta</taxon>
        <taxon>Bolidophyceae</taxon>
        <taxon>Parmales</taxon>
        <taxon>Triparmaceae</taxon>
        <taxon>Triparma</taxon>
    </lineage>
</organism>